<keyword evidence="3" id="KW-1185">Reference proteome</keyword>
<organism evidence="2 3">
    <name type="scientific">Shewanella pneumatophori</name>
    <dbReference type="NCBI Taxonomy" id="314092"/>
    <lineage>
        <taxon>Bacteria</taxon>
        <taxon>Pseudomonadati</taxon>
        <taxon>Pseudomonadota</taxon>
        <taxon>Gammaproteobacteria</taxon>
        <taxon>Alteromonadales</taxon>
        <taxon>Shewanellaceae</taxon>
        <taxon>Shewanella</taxon>
    </lineage>
</organism>
<feature type="domain" description="YagK/YfjJ C-terminal" evidence="1">
    <location>
        <begin position="62"/>
        <end position="198"/>
    </location>
</feature>
<name>A0A9X2CJK6_9GAMM</name>
<sequence length="330" mass="38334">MNKKTNKPSSQAKPRKKRFCITKHNSMLFAYKNHAYDVFKPEHKCLNKSIVNTIISDYEIMLSHYKRLLIARIDLHPSHYSIDNQTITKFLKQLQQFLQTQYKCKVIYHCAREQNTSEIEHYHLEVMLSAHKIQHSYRLQSLIKAMWEMHSNGTVSFVDNPYCITYRGDKASLKSAIYRSSYLAKEHTKELNGKAKGFLSNKIAPAKDFDPTTDLMLVDPEITFNNNQRKQAFEHFQIANPQFKSQTSRPPKHGWFNPLSHEQQLKACIAARPTSLDHLTNPPLSDAKPKYRYKDSLINDQANEVITQDVTVITRLSAHEPKSDHSFLIT</sequence>
<dbReference type="Pfam" id="PF11726">
    <property type="entry name" value="YagK_YfjJ_C"/>
    <property type="match status" value="1"/>
</dbReference>
<dbReference type="AlphaFoldDB" id="A0A9X2CJK6"/>
<evidence type="ECO:0000313" key="2">
    <source>
        <dbReference type="EMBL" id="MCL1140885.1"/>
    </source>
</evidence>
<accession>A0A9X2CJK6</accession>
<gene>
    <name evidence="2" type="ORF">L2740_20300</name>
</gene>
<protein>
    <submittedName>
        <fullName evidence="2">Inovirus Gp2 family protein</fullName>
    </submittedName>
</protein>
<evidence type="ECO:0000259" key="1">
    <source>
        <dbReference type="Pfam" id="PF11726"/>
    </source>
</evidence>
<dbReference type="Proteomes" id="UP001139293">
    <property type="component" value="Unassembled WGS sequence"/>
</dbReference>
<evidence type="ECO:0000313" key="3">
    <source>
        <dbReference type="Proteomes" id="UP001139293"/>
    </source>
</evidence>
<dbReference type="RefSeq" id="WP_248951850.1">
    <property type="nucleotide sequence ID" value="NZ_JAKILB010000020.1"/>
</dbReference>
<comment type="caution">
    <text evidence="2">The sequence shown here is derived from an EMBL/GenBank/DDBJ whole genome shotgun (WGS) entry which is preliminary data.</text>
</comment>
<dbReference type="InterPro" id="IPR057271">
    <property type="entry name" value="YagK_YfjJ_C"/>
</dbReference>
<reference evidence="2" key="1">
    <citation type="submission" date="2022-01" db="EMBL/GenBank/DDBJ databases">
        <title>Whole genome-based taxonomy of the Shewanellaceae.</title>
        <authorList>
            <person name="Martin-Rodriguez A.J."/>
        </authorList>
    </citation>
    <scope>NUCLEOTIDE SEQUENCE</scope>
    <source>
        <strain evidence="2">KCTC 23973</strain>
    </source>
</reference>
<proteinExistence type="predicted"/>
<dbReference type="EMBL" id="JAKILB010000020">
    <property type="protein sequence ID" value="MCL1140885.1"/>
    <property type="molecule type" value="Genomic_DNA"/>
</dbReference>